<dbReference type="SUPFAM" id="SSF53474">
    <property type="entry name" value="alpha/beta-Hydrolases"/>
    <property type="match status" value="1"/>
</dbReference>
<organism evidence="2 3">
    <name type="scientific">Enterococcus raffinosus</name>
    <dbReference type="NCBI Taxonomy" id="71452"/>
    <lineage>
        <taxon>Bacteria</taxon>
        <taxon>Bacillati</taxon>
        <taxon>Bacillota</taxon>
        <taxon>Bacilli</taxon>
        <taxon>Lactobacillales</taxon>
        <taxon>Enterococcaceae</taxon>
        <taxon>Enterococcus</taxon>
    </lineage>
</organism>
<proteinExistence type="predicted"/>
<dbReference type="Gene3D" id="3.40.50.1820">
    <property type="entry name" value="alpha/beta hydrolase"/>
    <property type="match status" value="1"/>
</dbReference>
<sequence>MSDKLRLPIEQYVIKTCRQGNREITYRAFENLCYCEKPVDLIQKMTIYTPEDYYHGGSIGAYNCSNAPIFMPNTVGGYLPGPIDEPGEDRYSKTINSIFLALEHGYVVASAGVRGRTSGKITTDFFEGSKGDPLTEATGRMVGRAPALIVDYKAAIRYLRYNKDLIPGDTERIITNGTSAGGALSALAGATGNSLDYEPYLVEIGAANERDDIFAASCYCPIHNLENADSAYEWLFSGNNDYYRTKHLRTDSGIIRIPDDGHMTDHQIELSKSLKALFPEYLNRLGLKNDHGEALLLNEDGKGSFKDFVADYLLHSANKELRTHANERLRKQWMTEGSEIDQQSYLTVIDDQVVDFDWEAFVRKITRMKATPAFDSLDLSSPENEEFGDEVIDSRHFTSFSMKHGTVPAAELADDKLIRLMNPTIYICEDRTTIAKHWRIRHGSFDRDTSLAIPIVLATLLKNRGYNVDFELPWGIYHSGDYDLAELFTWIDGLCLSKENLITMDK</sequence>
<dbReference type="InterPro" id="IPR029058">
    <property type="entry name" value="AB_hydrolase_fold"/>
</dbReference>
<dbReference type="InterPro" id="IPR049492">
    <property type="entry name" value="BD-FAE-like_dom"/>
</dbReference>
<dbReference type="Pfam" id="PF20434">
    <property type="entry name" value="BD-FAE"/>
    <property type="match status" value="1"/>
</dbReference>
<evidence type="ECO:0000313" key="3">
    <source>
        <dbReference type="Proteomes" id="UP001254770"/>
    </source>
</evidence>
<name>A0AAW8T5Q0_9ENTE</name>
<evidence type="ECO:0000259" key="1">
    <source>
        <dbReference type="Pfam" id="PF20434"/>
    </source>
</evidence>
<protein>
    <submittedName>
        <fullName evidence="2">Subtype B tannase</fullName>
    </submittedName>
</protein>
<dbReference type="EMBL" id="JARPXL010000008">
    <property type="protein sequence ID" value="MDT2544591.1"/>
    <property type="molecule type" value="Genomic_DNA"/>
</dbReference>
<dbReference type="AlphaFoldDB" id="A0AAW8T5Q0"/>
<accession>A0AAW8T5Q0</accession>
<dbReference type="Proteomes" id="UP001254770">
    <property type="component" value="Unassembled WGS sequence"/>
</dbReference>
<comment type="caution">
    <text evidence="2">The sequence shown here is derived from an EMBL/GenBank/DDBJ whole genome shotgun (WGS) entry which is preliminary data.</text>
</comment>
<dbReference type="RefSeq" id="WP_261321842.1">
    <property type="nucleotide sequence ID" value="NZ_CP081847.1"/>
</dbReference>
<gene>
    <name evidence="2" type="ORF">P7D69_09600</name>
</gene>
<dbReference type="NCBIfam" id="NF041556">
    <property type="entry name" value="tannase_B"/>
    <property type="match status" value="1"/>
</dbReference>
<evidence type="ECO:0000313" key="2">
    <source>
        <dbReference type="EMBL" id="MDT2544591.1"/>
    </source>
</evidence>
<reference evidence="2" key="1">
    <citation type="submission" date="2023-03" db="EMBL/GenBank/DDBJ databases">
        <authorList>
            <person name="Shen W."/>
            <person name="Cai J."/>
        </authorList>
    </citation>
    <scope>NUCLEOTIDE SEQUENCE</scope>
    <source>
        <strain evidence="2">Y15</strain>
    </source>
</reference>
<feature type="domain" description="BD-FAE-like" evidence="1">
    <location>
        <begin position="144"/>
        <end position="196"/>
    </location>
</feature>
<dbReference type="InterPro" id="IPR048124">
    <property type="entry name" value="Tannase_B"/>
</dbReference>